<feature type="domain" description="Alpha-L-rhamnosidase concanavalin-like" evidence="5">
    <location>
        <begin position="303"/>
        <end position="385"/>
    </location>
</feature>
<dbReference type="PIRSF" id="PIRSF010631">
    <property type="entry name" value="A-rhamnsds"/>
    <property type="match status" value="1"/>
</dbReference>
<dbReference type="Pfam" id="PF05592">
    <property type="entry name" value="Bac_rhamnosid"/>
    <property type="match status" value="1"/>
</dbReference>
<feature type="domain" description="Alpha-L-rhamnosidase six-hairpin glycosidase" evidence="7">
    <location>
        <begin position="400"/>
        <end position="764"/>
    </location>
</feature>
<gene>
    <name evidence="9" type="ORF">ACFSXZ_40650</name>
</gene>
<dbReference type="PANTHER" id="PTHR33307:SF6">
    <property type="entry name" value="ALPHA-RHAMNOSIDASE (EUROFUNG)-RELATED"/>
    <property type="match status" value="1"/>
</dbReference>
<sequence>MTPAPSPAHLRVEHLDAPLGISVEKPRFSWWLPEGAVRQQAYQLVVGEWDSGRIESEQSVLVEYNGPRLPASEVVPWRVKVWTDSIETGWAESTFGTALRRDDWQAQWISPVEDEVASPGSRPGHLLRGKWHLDGPAVAAQLHITAHGVYEAYLNGSRVGDQELTPGSTDYRTQLQVQAYDVTELLESENELVVTLTDGWFRGMNAHSHISNCWGDEVALLAQLVVRHADGTVTSLGTSSAWESGLGPVLAADLIAGETVDLRVQPHSWQPVRVVEHPFEPLTGTTAPPVRRVEEIAPVLVTRLTDGTQVADLGQNINGWVRVDAPDGTLRIEHGEILDSEGKATRQNLSGPDGHDPGQVDVVTGPGTAEFRFSTKGFRYVSTSAPADITGVVVHTDFERTGDFRCSNEDLNRLHDIAVWSFRGNACDVPTDCPTRERAGWTGDWQLYVPTAAFLYDVAGFNTKWLRDLAAQQWPDGRVPSWVPEPGWSDEHRAVSDSYTGSAGWGDAAVQVPYQQWWCYGDVGTLEQQWDSMERWLAFATRQAATSRHSSKQGTPAQPHERFIWDGGYHWGDWLEPDVDLETIQAIIARQIDQGSVATAYLYRSATQMAEIASILGRDRGRYSELAASVRDAWIKEYTADDGSLVPSRQATYVHALAFGLVPDEMRQATADRLAKMIQDKDNHLGTGFLSTPLLLPVLADHGHLDVAYDVLLQRTEPSWLCMLDRGATTVWEFWQGQDDDGNTFGSLNHYSKGAVISFLHQYVAGIRQVPGVPAYRQFVVAPRPGGALTSAEATLDTPYGTIRSAWSVTPDGLRAEVTVPPGTTASLRLPGRPAEELTAGIHVR</sequence>
<evidence type="ECO:0000259" key="7">
    <source>
        <dbReference type="Pfam" id="PF17389"/>
    </source>
</evidence>
<comment type="caution">
    <text evidence="9">The sequence shown here is derived from an EMBL/GenBank/DDBJ whole genome shotgun (WGS) entry which is preliminary data.</text>
</comment>
<dbReference type="Pfam" id="PF17390">
    <property type="entry name" value="Bac_rhamnosid_C"/>
    <property type="match status" value="1"/>
</dbReference>
<dbReference type="Proteomes" id="UP001597417">
    <property type="component" value="Unassembled WGS sequence"/>
</dbReference>
<dbReference type="InterPro" id="IPR008902">
    <property type="entry name" value="Rhamnosid_concanavalin"/>
</dbReference>
<evidence type="ECO:0000259" key="8">
    <source>
        <dbReference type="Pfam" id="PF17390"/>
    </source>
</evidence>
<dbReference type="RefSeq" id="WP_378271837.1">
    <property type="nucleotide sequence ID" value="NZ_JBHUKR010000029.1"/>
</dbReference>
<evidence type="ECO:0000256" key="3">
    <source>
        <dbReference type="ARBA" id="ARBA00022801"/>
    </source>
</evidence>
<evidence type="ECO:0000313" key="9">
    <source>
        <dbReference type="EMBL" id="MFD2422652.1"/>
    </source>
</evidence>
<dbReference type="InterPro" id="IPR008928">
    <property type="entry name" value="6-hairpin_glycosidase_sf"/>
</dbReference>
<dbReference type="Pfam" id="PF25788">
    <property type="entry name" value="Ig_Rha78A_N"/>
    <property type="match status" value="1"/>
</dbReference>
<dbReference type="Gene3D" id="2.60.420.10">
    <property type="entry name" value="Maltose phosphorylase, domain 3"/>
    <property type="match status" value="1"/>
</dbReference>
<dbReference type="InterPro" id="IPR035396">
    <property type="entry name" value="Bac_rhamnosid6H"/>
</dbReference>
<evidence type="ECO:0000313" key="10">
    <source>
        <dbReference type="Proteomes" id="UP001597417"/>
    </source>
</evidence>
<evidence type="ECO:0000259" key="6">
    <source>
        <dbReference type="Pfam" id="PF08531"/>
    </source>
</evidence>
<keyword evidence="3 9" id="KW-0378">Hydrolase</keyword>
<dbReference type="Pfam" id="PF17389">
    <property type="entry name" value="Bac_rhamnosid6H"/>
    <property type="match status" value="1"/>
</dbReference>
<name>A0ABW5G6X2_9PSEU</name>
<dbReference type="InterPro" id="IPR016007">
    <property type="entry name" value="Alpha_rhamnosid"/>
</dbReference>
<dbReference type="Pfam" id="PF08531">
    <property type="entry name" value="Bac_rhamnosid_N"/>
    <property type="match status" value="1"/>
</dbReference>
<dbReference type="InterPro" id="IPR013737">
    <property type="entry name" value="Bac_rhamnosid_N"/>
</dbReference>
<keyword evidence="10" id="KW-1185">Reference proteome</keyword>
<feature type="region of interest" description="Disordered" evidence="4">
    <location>
        <begin position="339"/>
        <end position="359"/>
    </location>
</feature>
<proteinExistence type="predicted"/>
<dbReference type="InterPro" id="IPR012341">
    <property type="entry name" value="6hp_glycosidase-like_sf"/>
</dbReference>
<dbReference type="GO" id="GO:0016787">
    <property type="term" value="F:hydrolase activity"/>
    <property type="evidence" value="ECO:0007669"/>
    <property type="project" value="UniProtKB-KW"/>
</dbReference>
<dbReference type="Gene3D" id="2.60.40.10">
    <property type="entry name" value="Immunoglobulins"/>
    <property type="match status" value="1"/>
</dbReference>
<evidence type="ECO:0000256" key="4">
    <source>
        <dbReference type="SAM" id="MobiDB-lite"/>
    </source>
</evidence>
<feature type="domain" description="Alpha-L-rhamnosidase C-terminal" evidence="8">
    <location>
        <begin position="766"/>
        <end position="838"/>
    </location>
</feature>
<evidence type="ECO:0000256" key="2">
    <source>
        <dbReference type="ARBA" id="ARBA00012652"/>
    </source>
</evidence>
<dbReference type="SUPFAM" id="SSF48208">
    <property type="entry name" value="Six-hairpin glycosidases"/>
    <property type="match status" value="1"/>
</dbReference>
<accession>A0ABW5G6X2</accession>
<organism evidence="9 10">
    <name type="scientific">Amycolatopsis pigmentata</name>
    <dbReference type="NCBI Taxonomy" id="450801"/>
    <lineage>
        <taxon>Bacteria</taxon>
        <taxon>Bacillati</taxon>
        <taxon>Actinomycetota</taxon>
        <taxon>Actinomycetes</taxon>
        <taxon>Pseudonocardiales</taxon>
        <taxon>Pseudonocardiaceae</taxon>
        <taxon>Amycolatopsis</taxon>
    </lineage>
</organism>
<dbReference type="EC" id="3.2.1.40" evidence="2"/>
<evidence type="ECO:0000259" key="5">
    <source>
        <dbReference type="Pfam" id="PF05592"/>
    </source>
</evidence>
<dbReference type="PANTHER" id="PTHR33307">
    <property type="entry name" value="ALPHA-RHAMNOSIDASE (EUROFUNG)"/>
    <property type="match status" value="1"/>
</dbReference>
<protein>
    <recommendedName>
        <fullName evidence="2">alpha-L-rhamnosidase</fullName>
        <ecNumber evidence="2">3.2.1.40</ecNumber>
    </recommendedName>
</protein>
<comment type="catalytic activity">
    <reaction evidence="1">
        <text>Hydrolysis of terminal non-reducing alpha-L-rhamnose residues in alpha-L-rhamnosides.</text>
        <dbReference type="EC" id="3.2.1.40"/>
    </reaction>
</comment>
<dbReference type="InterPro" id="IPR013783">
    <property type="entry name" value="Ig-like_fold"/>
</dbReference>
<feature type="domain" description="Bacterial alpha-L-rhamnosidase N-terminal" evidence="6">
    <location>
        <begin position="139"/>
        <end position="292"/>
    </location>
</feature>
<dbReference type="EMBL" id="JBHUKR010000029">
    <property type="protein sequence ID" value="MFD2422652.1"/>
    <property type="molecule type" value="Genomic_DNA"/>
</dbReference>
<dbReference type="InterPro" id="IPR035398">
    <property type="entry name" value="Bac_rhamnosid_C"/>
</dbReference>
<dbReference type="Gene3D" id="1.50.10.10">
    <property type="match status" value="1"/>
</dbReference>
<reference evidence="10" key="1">
    <citation type="journal article" date="2019" name="Int. J. Syst. Evol. Microbiol.">
        <title>The Global Catalogue of Microorganisms (GCM) 10K type strain sequencing project: providing services to taxonomists for standard genome sequencing and annotation.</title>
        <authorList>
            <consortium name="The Broad Institute Genomics Platform"/>
            <consortium name="The Broad Institute Genome Sequencing Center for Infectious Disease"/>
            <person name="Wu L."/>
            <person name="Ma J."/>
        </authorList>
    </citation>
    <scope>NUCLEOTIDE SEQUENCE [LARGE SCALE GENOMIC DNA]</scope>
    <source>
        <strain evidence="10">CGMCC 4.7645</strain>
    </source>
</reference>
<dbReference type="Gene3D" id="2.60.120.260">
    <property type="entry name" value="Galactose-binding domain-like"/>
    <property type="match status" value="2"/>
</dbReference>
<evidence type="ECO:0000256" key="1">
    <source>
        <dbReference type="ARBA" id="ARBA00001445"/>
    </source>
</evidence>